<evidence type="ECO:0000256" key="2">
    <source>
        <dbReference type="ARBA" id="ARBA00022908"/>
    </source>
</evidence>
<dbReference type="SUPFAM" id="SSF56349">
    <property type="entry name" value="DNA breaking-rejoining enzymes"/>
    <property type="match status" value="1"/>
</dbReference>
<accession>A0ABN8UDZ7</accession>
<dbReference type="InterPro" id="IPR044068">
    <property type="entry name" value="CB"/>
</dbReference>
<dbReference type="InterPro" id="IPR004107">
    <property type="entry name" value="Integrase_SAM-like_N"/>
</dbReference>
<protein>
    <submittedName>
        <fullName evidence="9">Site-specific integrase</fullName>
    </submittedName>
</protein>
<comment type="similarity">
    <text evidence="1">Belongs to the 'phage' integrase family.</text>
</comment>
<evidence type="ECO:0000256" key="5">
    <source>
        <dbReference type="PROSITE-ProRule" id="PRU01248"/>
    </source>
</evidence>
<dbReference type="EMBL" id="CALYLO010000009">
    <property type="protein sequence ID" value="CAH8248405.1"/>
    <property type="molecule type" value="Genomic_DNA"/>
</dbReference>
<evidence type="ECO:0000259" key="8">
    <source>
        <dbReference type="PROSITE" id="PS51900"/>
    </source>
</evidence>
<name>A0ABN8UDZ7_9BACL</name>
<dbReference type="Gene3D" id="1.10.150.130">
    <property type="match status" value="1"/>
</dbReference>
<proteinExistence type="inferred from homology"/>
<evidence type="ECO:0000256" key="1">
    <source>
        <dbReference type="ARBA" id="ARBA00008857"/>
    </source>
</evidence>
<evidence type="ECO:0000256" key="4">
    <source>
        <dbReference type="ARBA" id="ARBA00023172"/>
    </source>
</evidence>
<reference evidence="9" key="1">
    <citation type="submission" date="2022-06" db="EMBL/GenBank/DDBJ databases">
        <authorList>
            <person name="Dietemann V."/>
            <person name="Ory F."/>
            <person name="Dainat B."/>
            <person name="Oberhansli S."/>
        </authorList>
    </citation>
    <scope>NUCLEOTIDE SEQUENCE</scope>
    <source>
        <strain evidence="9">Ena-SAMPLE-TAB-26-04-2022-14:26:32:270-5432</strain>
    </source>
</reference>
<dbReference type="PANTHER" id="PTHR30349:SF64">
    <property type="entry name" value="PROPHAGE INTEGRASE INTD-RELATED"/>
    <property type="match status" value="1"/>
</dbReference>
<evidence type="ECO:0000256" key="3">
    <source>
        <dbReference type="ARBA" id="ARBA00023125"/>
    </source>
</evidence>
<dbReference type="PROSITE" id="PS51898">
    <property type="entry name" value="TYR_RECOMBINASE"/>
    <property type="match status" value="1"/>
</dbReference>
<dbReference type="InterPro" id="IPR011010">
    <property type="entry name" value="DNA_brk_join_enz"/>
</dbReference>
<evidence type="ECO:0000259" key="7">
    <source>
        <dbReference type="PROSITE" id="PS51898"/>
    </source>
</evidence>
<dbReference type="Gene3D" id="1.10.443.10">
    <property type="entry name" value="Intergrase catalytic core"/>
    <property type="match status" value="1"/>
</dbReference>
<dbReference type="InterPro" id="IPR013762">
    <property type="entry name" value="Integrase-like_cat_sf"/>
</dbReference>
<dbReference type="InterPro" id="IPR002104">
    <property type="entry name" value="Integrase_catalytic"/>
</dbReference>
<evidence type="ECO:0000313" key="10">
    <source>
        <dbReference type="Proteomes" id="UP001154322"/>
    </source>
</evidence>
<keyword evidence="2" id="KW-0229">DNA integration</keyword>
<feature type="domain" description="Tyr recombinase" evidence="7">
    <location>
        <begin position="191"/>
        <end position="395"/>
    </location>
</feature>
<keyword evidence="10" id="KW-1185">Reference proteome</keyword>
<dbReference type="PROSITE" id="PS51900">
    <property type="entry name" value="CB"/>
    <property type="match status" value="1"/>
</dbReference>
<dbReference type="RefSeq" id="WP_213426465.1">
    <property type="nucleotide sequence ID" value="NZ_AP031286.1"/>
</dbReference>
<gene>
    <name evidence="9" type="ORF">WJ0W_005668</name>
</gene>
<dbReference type="Pfam" id="PF14659">
    <property type="entry name" value="Phage_int_SAM_3"/>
    <property type="match status" value="1"/>
</dbReference>
<dbReference type="CDD" id="cd01189">
    <property type="entry name" value="INT_ICEBs1_C_like"/>
    <property type="match status" value="1"/>
</dbReference>
<keyword evidence="4" id="KW-0233">DNA recombination</keyword>
<evidence type="ECO:0000256" key="6">
    <source>
        <dbReference type="SAM" id="MobiDB-lite"/>
    </source>
</evidence>
<dbReference type="InterPro" id="IPR010998">
    <property type="entry name" value="Integrase_recombinase_N"/>
</dbReference>
<dbReference type="Proteomes" id="UP001154322">
    <property type="component" value="Unassembled WGS sequence"/>
</dbReference>
<dbReference type="InterPro" id="IPR050090">
    <property type="entry name" value="Tyrosine_recombinase_XerCD"/>
</dbReference>
<keyword evidence="3 5" id="KW-0238">DNA-binding</keyword>
<evidence type="ECO:0000313" key="9">
    <source>
        <dbReference type="EMBL" id="CAH8248405.1"/>
    </source>
</evidence>
<dbReference type="PANTHER" id="PTHR30349">
    <property type="entry name" value="PHAGE INTEGRASE-RELATED"/>
    <property type="match status" value="1"/>
</dbReference>
<comment type="caution">
    <text evidence="9">The sequence shown here is derived from an EMBL/GenBank/DDBJ whole genome shotgun (WGS) entry which is preliminary data.</text>
</comment>
<organism evidence="9 10">
    <name type="scientific">Paenibacillus melissococcoides</name>
    <dbReference type="NCBI Taxonomy" id="2912268"/>
    <lineage>
        <taxon>Bacteria</taxon>
        <taxon>Bacillati</taxon>
        <taxon>Bacillota</taxon>
        <taxon>Bacilli</taxon>
        <taxon>Bacillales</taxon>
        <taxon>Paenibacillaceae</taxon>
        <taxon>Paenibacillus</taxon>
    </lineage>
</organism>
<feature type="region of interest" description="Disordered" evidence="6">
    <location>
        <begin position="1"/>
        <end position="23"/>
    </location>
</feature>
<sequence length="403" mass="46213">MAKDKKQEKKKKLPPGVRERDGRYTYRYSVPVIVDGKKKRKQKETEAYPTAQEAYEAGILIKADQLRGKLIDEKNTTLGEWAKRWLEDHIIERELRGYTPKTKRTGLNSIIKYLGEHTKLKDVTLDDYQRWLNDLKKKGRKKNTLIGYNQAAGKMFADAAKKKVITENPAAKAEIPAFKMTLEEIEAGGNELPQYMEKGELKQFLNYIRFRGSVQDYNFFVILAYTGMRIGELQALKTTDVNETERYISITKTLIVDSGLKNYKLGPPKNTPSIRKVTIGDTVIKAYKSQLAWRAQKIKDGGVIHDADFLFWGTVYPGYPISADSLEYRFAKYIEAIGLPQSLTPHSLRHTHVTLLAEAGEQLVVIQERLGHKDDDTTRRIYLHVTEGQKRLVPDKFEKLMNA</sequence>
<feature type="domain" description="Core-binding (CB)" evidence="8">
    <location>
        <begin position="76"/>
        <end position="160"/>
    </location>
</feature>
<dbReference type="Pfam" id="PF00589">
    <property type="entry name" value="Phage_integrase"/>
    <property type="match status" value="1"/>
</dbReference>